<evidence type="ECO:0000313" key="2">
    <source>
        <dbReference type="Proteomes" id="UP001500063"/>
    </source>
</evidence>
<dbReference type="Proteomes" id="UP001500063">
    <property type="component" value="Unassembled WGS sequence"/>
</dbReference>
<comment type="caution">
    <text evidence="1">The sequence shown here is derived from an EMBL/GenBank/DDBJ whole genome shotgun (WGS) entry which is preliminary data.</text>
</comment>
<protein>
    <recommendedName>
        <fullName evidence="3">Secreted protein</fullName>
    </recommendedName>
</protein>
<keyword evidence="2" id="KW-1185">Reference proteome</keyword>
<reference evidence="1 2" key="1">
    <citation type="journal article" date="2019" name="Int. J. Syst. Evol. Microbiol.">
        <title>The Global Catalogue of Microorganisms (GCM) 10K type strain sequencing project: providing services to taxonomists for standard genome sequencing and annotation.</title>
        <authorList>
            <consortium name="The Broad Institute Genomics Platform"/>
            <consortium name="The Broad Institute Genome Sequencing Center for Infectious Disease"/>
            <person name="Wu L."/>
            <person name="Ma J."/>
        </authorList>
    </citation>
    <scope>NUCLEOTIDE SEQUENCE [LARGE SCALE GENOMIC DNA]</scope>
    <source>
        <strain evidence="1 2">JCM 4565</strain>
    </source>
</reference>
<proteinExistence type="predicted"/>
<evidence type="ECO:0000313" key="1">
    <source>
        <dbReference type="EMBL" id="GAA0336197.1"/>
    </source>
</evidence>
<name>A0ABN0WGE7_9ACTN</name>
<gene>
    <name evidence="1" type="ORF">GCM10010319_10280</name>
</gene>
<evidence type="ECO:0008006" key="3">
    <source>
        <dbReference type="Google" id="ProtNLM"/>
    </source>
</evidence>
<organism evidence="1 2">
    <name type="scientific">Streptomyces blastmyceticus</name>
    <dbReference type="NCBI Taxonomy" id="68180"/>
    <lineage>
        <taxon>Bacteria</taxon>
        <taxon>Bacillati</taxon>
        <taxon>Actinomycetota</taxon>
        <taxon>Actinomycetes</taxon>
        <taxon>Kitasatosporales</taxon>
        <taxon>Streptomycetaceae</taxon>
        <taxon>Streptomyces</taxon>
    </lineage>
</organism>
<dbReference type="EMBL" id="BAAABW010000004">
    <property type="protein sequence ID" value="GAA0336197.1"/>
    <property type="molecule type" value="Genomic_DNA"/>
</dbReference>
<accession>A0ABN0WGE7</accession>
<sequence length="182" mass="18735">MLEVHVLRVRAATVALGSLALVVSSLVWAPAGQAGTGGFEAVTCVGNAHGRYDPPLTLRPQETRIHADVRYICTTAPGHTVPATGSFDAVAPTASCLSLSDAGGTETIRYEDGGRSVIVIDGATARVVGLADAQQSGRVAEGRGEGHFVRRTVTSSSRQSPTDCLASGLQGTQSAVQLEILP</sequence>